<dbReference type="PANTHER" id="PTHR14624">
    <property type="entry name" value="DFG10 PROTEIN"/>
    <property type="match status" value="1"/>
</dbReference>
<dbReference type="GO" id="GO:0102389">
    <property type="term" value="F:polyprenol reductase activity"/>
    <property type="evidence" value="ECO:0007669"/>
    <property type="project" value="UniProtKB-UniRule"/>
</dbReference>
<feature type="transmembrane region" description="Helical" evidence="1">
    <location>
        <begin position="83"/>
        <end position="106"/>
    </location>
</feature>
<feature type="transmembrane region" description="Helical" evidence="1">
    <location>
        <begin position="118"/>
        <end position="139"/>
    </location>
</feature>
<organism evidence="2 3">
    <name type="scientific">Exophiala oligosperma</name>
    <dbReference type="NCBI Taxonomy" id="215243"/>
    <lineage>
        <taxon>Eukaryota</taxon>
        <taxon>Fungi</taxon>
        <taxon>Dikarya</taxon>
        <taxon>Ascomycota</taxon>
        <taxon>Pezizomycotina</taxon>
        <taxon>Eurotiomycetes</taxon>
        <taxon>Chaetothyriomycetidae</taxon>
        <taxon>Chaetothyriales</taxon>
        <taxon>Herpotrichiellaceae</taxon>
        <taxon>Exophiala</taxon>
    </lineage>
</organism>
<dbReference type="GO" id="GO:0016095">
    <property type="term" value="P:polyprenol catabolic process"/>
    <property type="evidence" value="ECO:0007669"/>
    <property type="project" value="UniProtKB-UniRule"/>
</dbReference>
<evidence type="ECO:0000256" key="1">
    <source>
        <dbReference type="RuleBase" id="RU367081"/>
    </source>
</evidence>
<comment type="subcellular location">
    <subcellularLocation>
        <location evidence="1">Endoplasmic reticulum membrane</location>
    </subcellularLocation>
</comment>
<dbReference type="STRING" id="215243.A0A0D2DRQ0"/>
<dbReference type="InterPro" id="IPR039698">
    <property type="entry name" value="Dfg10/SRD5A3"/>
</dbReference>
<comment type="pathway">
    <text evidence="1">Protein modification; protein glycosylation.</text>
</comment>
<name>A0A0D2DRQ0_9EURO</name>
<keyword evidence="3" id="KW-1185">Reference proteome</keyword>
<accession>A0A0D2DRQ0</accession>
<dbReference type="GO" id="GO:0006488">
    <property type="term" value="P:dolichol-linked oligosaccharide biosynthetic process"/>
    <property type="evidence" value="ECO:0007669"/>
    <property type="project" value="UniProtKB-UniRule"/>
</dbReference>
<dbReference type="GO" id="GO:0005789">
    <property type="term" value="C:endoplasmic reticulum membrane"/>
    <property type="evidence" value="ECO:0007669"/>
    <property type="project" value="UniProtKB-SubCell"/>
</dbReference>
<dbReference type="GeneID" id="27356099"/>
<evidence type="ECO:0000313" key="2">
    <source>
        <dbReference type="EMBL" id="KIW45653.1"/>
    </source>
</evidence>
<keyword evidence="1" id="KW-0812">Transmembrane</keyword>
<dbReference type="PANTHER" id="PTHR14624:SF0">
    <property type="entry name" value="POLYPRENOL REDUCTASE"/>
    <property type="match status" value="1"/>
</dbReference>
<feature type="transmembrane region" description="Helical" evidence="1">
    <location>
        <begin position="212"/>
        <end position="232"/>
    </location>
</feature>
<reference evidence="2 3" key="1">
    <citation type="submission" date="2015-01" db="EMBL/GenBank/DDBJ databases">
        <title>The Genome Sequence of Exophiala oligosperma CBS72588.</title>
        <authorList>
            <consortium name="The Broad Institute Genomics Platform"/>
            <person name="Cuomo C."/>
            <person name="de Hoog S."/>
            <person name="Gorbushina A."/>
            <person name="Stielow B."/>
            <person name="Teixiera M."/>
            <person name="Abouelleil A."/>
            <person name="Chapman S.B."/>
            <person name="Priest M."/>
            <person name="Young S.K."/>
            <person name="Wortman J."/>
            <person name="Nusbaum C."/>
            <person name="Birren B."/>
        </authorList>
    </citation>
    <scope>NUCLEOTIDE SEQUENCE [LARGE SCALE GENOMIC DNA]</scope>
    <source>
        <strain evidence="2 3">CBS 72588</strain>
    </source>
</reference>
<keyword evidence="1" id="KW-1133">Transmembrane helix</keyword>
<dbReference type="GO" id="GO:0003865">
    <property type="term" value="F:3-oxo-5-alpha-steroid 4-dehydrogenase activity"/>
    <property type="evidence" value="ECO:0007669"/>
    <property type="project" value="TreeGrafter"/>
</dbReference>
<dbReference type="GO" id="GO:0160198">
    <property type="term" value="F:polyprenal reductase activity"/>
    <property type="evidence" value="ECO:0007669"/>
    <property type="project" value="UniProtKB-EC"/>
</dbReference>
<keyword evidence="1" id="KW-0560">Oxidoreductase</keyword>
<keyword evidence="1" id="KW-0256">Endoplasmic reticulum</keyword>
<dbReference type="VEuPathDB" id="FungiDB:PV06_04025"/>
<dbReference type="RefSeq" id="XP_016265869.1">
    <property type="nucleotide sequence ID" value="XM_016404864.1"/>
</dbReference>
<comment type="similarity">
    <text evidence="1">Belongs to the steroid 5-alpha reductase family. Polyprenal reductase subfamily.</text>
</comment>
<feature type="transmembrane region" description="Helical" evidence="1">
    <location>
        <begin position="160"/>
        <end position="181"/>
    </location>
</feature>
<dbReference type="HOGENOM" id="CLU_044409_0_1_1"/>
<dbReference type="EC" id="1.3.1.94" evidence="1"/>
<dbReference type="UniPathway" id="UPA00378"/>
<feature type="transmembrane region" description="Helical" evidence="1">
    <location>
        <begin position="291"/>
        <end position="309"/>
    </location>
</feature>
<comment type="catalytic activity">
    <reaction evidence="1">
        <text>a di-trans,poly-cis-dolichal + NADP(+) = a di-trans,poly-cis-polyprenal + NADPH + H(+)</text>
        <dbReference type="Rhea" id="RHEA:80727"/>
        <dbReference type="Rhea" id="RHEA-COMP:19536"/>
        <dbReference type="Rhea" id="RHEA-COMP:19537"/>
        <dbReference type="ChEBI" id="CHEBI:15378"/>
        <dbReference type="ChEBI" id="CHEBI:57783"/>
        <dbReference type="ChEBI" id="CHEBI:58349"/>
        <dbReference type="ChEBI" id="CHEBI:231623"/>
        <dbReference type="ChEBI" id="CHEBI:231637"/>
        <dbReference type="EC" id="1.3.1.94"/>
    </reaction>
    <physiologicalReaction direction="right-to-left" evidence="1">
        <dbReference type="Rhea" id="RHEA:80729"/>
    </physiologicalReaction>
</comment>
<evidence type="ECO:0000313" key="3">
    <source>
        <dbReference type="Proteomes" id="UP000053342"/>
    </source>
</evidence>
<sequence length="338" mass="39659">MLDLIIWCTRSFYILSTVTIIAVRLIPDLKDRFLFYGARDVQDHTYPRHHQHHQHHHNQQQQPPSLLSQLLDHVKTWKVPHSWFIHFYILSLLLSTISIVMIIITTTTTTTLSSSSHLNIFTSTTTNTSPLLCSFLMFIQSSRRLLECFFLTTTKSTSRMWIGHYFIGLAFYFFINLAIYVEYLAFNAVDENENKNKNRDNQTSPSGKTSTAYLKFIYILLFVYCSYKQNVYHRYLSSLKKYTLPDKNPFQKLVAPHYTAECGIYLSLVLLETTKIKPDGYHGNHVNINVNWSLICALLFVMVNLGVTADGTRTWMMTKFPERRKEVETRWRMIPPFW</sequence>
<keyword evidence="1" id="KW-0521">NADP</keyword>
<keyword evidence="1" id="KW-0472">Membrane</keyword>
<dbReference type="AlphaFoldDB" id="A0A0D2DRQ0"/>
<proteinExistence type="inferred from homology"/>
<gene>
    <name evidence="2" type="ORF">PV06_04025</name>
</gene>
<protein>
    <recommendedName>
        <fullName evidence="1">Polyprenal reductase</fullName>
        <ecNumber evidence="1">1.3.1.94</ecNumber>
    </recommendedName>
</protein>
<dbReference type="OrthoDB" id="541710at2759"/>
<dbReference type="EMBL" id="KN847334">
    <property type="protein sequence ID" value="KIW45653.1"/>
    <property type="molecule type" value="Genomic_DNA"/>
</dbReference>
<comment type="function">
    <text evidence="1">Plays a key role in early steps of protein N-linked glycosylation by being involved in the conversion of polyprenol into dolichol. Acts as a polyprenal reductase that mediates the reduction of polyprenal into dolichal in a NADP-dependent mechanism. Dolichols are required for the synthesis of dolichol-linked monosaccharides and the oligosaccharide precursor used for N-glycosylation.</text>
</comment>
<dbReference type="Proteomes" id="UP000053342">
    <property type="component" value="Unassembled WGS sequence"/>
</dbReference>
<feature type="transmembrane region" description="Helical" evidence="1">
    <location>
        <begin position="12"/>
        <end position="29"/>
    </location>
</feature>
<dbReference type="PROSITE" id="PS50244">
    <property type="entry name" value="S5A_REDUCTASE"/>
    <property type="match status" value="1"/>
</dbReference>